<evidence type="ECO:0000259" key="6">
    <source>
        <dbReference type="PROSITE" id="PS50110"/>
    </source>
</evidence>
<name>A0ABP7IHT4_9ACTN</name>
<feature type="modified residue" description="4-aspartylphosphate" evidence="4">
    <location>
        <position position="83"/>
    </location>
</feature>
<dbReference type="SMART" id="SM00448">
    <property type="entry name" value="REC"/>
    <property type="match status" value="1"/>
</dbReference>
<dbReference type="PANTHER" id="PTHR44688:SF16">
    <property type="entry name" value="DNA-BINDING TRANSCRIPTIONAL ACTIVATOR DEVR_DOSR"/>
    <property type="match status" value="1"/>
</dbReference>
<dbReference type="SUPFAM" id="SSF52172">
    <property type="entry name" value="CheY-like"/>
    <property type="match status" value="1"/>
</dbReference>
<sequence>MARQPWVAGGAMSTPSTAAASSTTVDRRIAVVDDHQLLAESLGMALSVHGYDVRRIPVPATGGAPGALVAAVQRIRPRVVLLDLDLGGFGDGGRLLGPLSRSGIRVVVLTGSIDPPRWGAALASGASTVVAKSRALNEVISIVRRANEGLSVMDGRERDDLIAAWHDRLARQDADEDRLARLTPRESEVLAALMDGRSVRDIAAASVVSTATVRTQVKSILAKLDVSSQLAAVSLAHRCHWRYPGAA</sequence>
<keyword evidence="3" id="KW-0804">Transcription</keyword>
<feature type="domain" description="Response regulatory" evidence="6">
    <location>
        <begin position="28"/>
        <end position="147"/>
    </location>
</feature>
<evidence type="ECO:0000313" key="8">
    <source>
        <dbReference type="Proteomes" id="UP001501821"/>
    </source>
</evidence>
<dbReference type="InterPro" id="IPR001789">
    <property type="entry name" value="Sig_transdc_resp-reg_receiver"/>
</dbReference>
<dbReference type="Proteomes" id="UP001501821">
    <property type="component" value="Unassembled WGS sequence"/>
</dbReference>
<evidence type="ECO:0000259" key="5">
    <source>
        <dbReference type="PROSITE" id="PS50043"/>
    </source>
</evidence>
<keyword evidence="4" id="KW-0597">Phosphoprotein</keyword>
<protein>
    <recommendedName>
        <fullName evidence="9">Response regulator transcription factor</fullName>
    </recommendedName>
</protein>
<organism evidence="7 8">
    <name type="scientific">Nocardioides panacisoli</name>
    <dbReference type="NCBI Taxonomy" id="627624"/>
    <lineage>
        <taxon>Bacteria</taxon>
        <taxon>Bacillati</taxon>
        <taxon>Actinomycetota</taxon>
        <taxon>Actinomycetes</taxon>
        <taxon>Propionibacteriales</taxon>
        <taxon>Nocardioidaceae</taxon>
        <taxon>Nocardioides</taxon>
    </lineage>
</organism>
<comment type="caution">
    <text evidence="7">The sequence shown here is derived from an EMBL/GenBank/DDBJ whole genome shotgun (WGS) entry which is preliminary data.</text>
</comment>
<dbReference type="InterPro" id="IPR016032">
    <property type="entry name" value="Sig_transdc_resp-reg_C-effctor"/>
</dbReference>
<dbReference type="EMBL" id="BAABAH010000006">
    <property type="protein sequence ID" value="GAA3818612.1"/>
    <property type="molecule type" value="Genomic_DNA"/>
</dbReference>
<evidence type="ECO:0000256" key="2">
    <source>
        <dbReference type="ARBA" id="ARBA00023125"/>
    </source>
</evidence>
<dbReference type="RefSeq" id="WP_344774998.1">
    <property type="nucleotide sequence ID" value="NZ_BAABAH010000006.1"/>
</dbReference>
<dbReference type="Gene3D" id="1.10.10.10">
    <property type="entry name" value="Winged helix-like DNA-binding domain superfamily/Winged helix DNA-binding domain"/>
    <property type="match status" value="1"/>
</dbReference>
<dbReference type="PROSITE" id="PS50110">
    <property type="entry name" value="RESPONSE_REGULATORY"/>
    <property type="match status" value="1"/>
</dbReference>
<reference evidence="8" key="1">
    <citation type="journal article" date="2019" name="Int. J. Syst. Evol. Microbiol.">
        <title>The Global Catalogue of Microorganisms (GCM) 10K type strain sequencing project: providing services to taxonomists for standard genome sequencing and annotation.</title>
        <authorList>
            <consortium name="The Broad Institute Genomics Platform"/>
            <consortium name="The Broad Institute Genome Sequencing Center for Infectious Disease"/>
            <person name="Wu L."/>
            <person name="Ma J."/>
        </authorList>
    </citation>
    <scope>NUCLEOTIDE SEQUENCE [LARGE SCALE GENOMIC DNA]</scope>
    <source>
        <strain evidence="8">JCM 16953</strain>
    </source>
</reference>
<dbReference type="InterPro" id="IPR011006">
    <property type="entry name" value="CheY-like_superfamily"/>
</dbReference>
<dbReference type="CDD" id="cd06170">
    <property type="entry name" value="LuxR_C_like"/>
    <property type="match status" value="1"/>
</dbReference>
<dbReference type="Gene3D" id="3.40.50.2300">
    <property type="match status" value="1"/>
</dbReference>
<evidence type="ECO:0008006" key="9">
    <source>
        <dbReference type="Google" id="ProtNLM"/>
    </source>
</evidence>
<keyword evidence="1" id="KW-0805">Transcription regulation</keyword>
<dbReference type="PANTHER" id="PTHR44688">
    <property type="entry name" value="DNA-BINDING TRANSCRIPTIONAL ACTIVATOR DEVR_DOSR"/>
    <property type="match status" value="1"/>
</dbReference>
<proteinExistence type="predicted"/>
<dbReference type="PRINTS" id="PR00038">
    <property type="entry name" value="HTHLUXR"/>
</dbReference>
<gene>
    <name evidence="7" type="ORF">GCM10022242_20550</name>
</gene>
<dbReference type="InterPro" id="IPR036388">
    <property type="entry name" value="WH-like_DNA-bd_sf"/>
</dbReference>
<evidence type="ECO:0000256" key="3">
    <source>
        <dbReference type="ARBA" id="ARBA00023163"/>
    </source>
</evidence>
<dbReference type="SUPFAM" id="SSF46894">
    <property type="entry name" value="C-terminal effector domain of the bipartite response regulators"/>
    <property type="match status" value="1"/>
</dbReference>
<dbReference type="SMART" id="SM00421">
    <property type="entry name" value="HTH_LUXR"/>
    <property type="match status" value="1"/>
</dbReference>
<evidence type="ECO:0000256" key="4">
    <source>
        <dbReference type="PROSITE-ProRule" id="PRU00169"/>
    </source>
</evidence>
<dbReference type="InterPro" id="IPR000792">
    <property type="entry name" value="Tscrpt_reg_LuxR_C"/>
</dbReference>
<evidence type="ECO:0000313" key="7">
    <source>
        <dbReference type="EMBL" id="GAA3818612.1"/>
    </source>
</evidence>
<feature type="domain" description="HTH luxR-type" evidence="5">
    <location>
        <begin position="175"/>
        <end position="240"/>
    </location>
</feature>
<accession>A0ABP7IHT4</accession>
<dbReference type="Pfam" id="PF00196">
    <property type="entry name" value="GerE"/>
    <property type="match status" value="1"/>
</dbReference>
<evidence type="ECO:0000256" key="1">
    <source>
        <dbReference type="ARBA" id="ARBA00023015"/>
    </source>
</evidence>
<keyword evidence="8" id="KW-1185">Reference proteome</keyword>
<dbReference type="PROSITE" id="PS50043">
    <property type="entry name" value="HTH_LUXR_2"/>
    <property type="match status" value="1"/>
</dbReference>
<keyword evidence="2" id="KW-0238">DNA-binding</keyword>
<dbReference type="Pfam" id="PF00072">
    <property type="entry name" value="Response_reg"/>
    <property type="match status" value="1"/>
</dbReference>